<gene>
    <name evidence="1" type="ORF">POTOM_028238</name>
</gene>
<proteinExistence type="predicted"/>
<name>A0A8X8CVK8_POPTO</name>
<evidence type="ECO:0000313" key="2">
    <source>
        <dbReference type="Proteomes" id="UP000886885"/>
    </source>
</evidence>
<accession>A0A8X8CVK8</accession>
<reference evidence="1" key="1">
    <citation type="journal article" date="2020" name="bioRxiv">
        <title>Hybrid origin of Populus tomentosa Carr. identified through genome sequencing and phylogenomic analysis.</title>
        <authorList>
            <person name="An X."/>
            <person name="Gao K."/>
            <person name="Chen Z."/>
            <person name="Li J."/>
            <person name="Yang X."/>
            <person name="Yang X."/>
            <person name="Zhou J."/>
            <person name="Guo T."/>
            <person name="Zhao T."/>
            <person name="Huang S."/>
            <person name="Miao D."/>
            <person name="Khan W.U."/>
            <person name="Rao P."/>
            <person name="Ye M."/>
            <person name="Lei B."/>
            <person name="Liao W."/>
            <person name="Wang J."/>
            <person name="Ji L."/>
            <person name="Li Y."/>
            <person name="Guo B."/>
            <person name="Mustafa N.S."/>
            <person name="Li S."/>
            <person name="Yun Q."/>
            <person name="Keller S.R."/>
            <person name="Mao J."/>
            <person name="Zhang R."/>
            <person name="Strauss S.H."/>
        </authorList>
    </citation>
    <scope>NUCLEOTIDE SEQUENCE</scope>
    <source>
        <strain evidence="1">GM15</strain>
        <tissue evidence="1">Leaf</tissue>
    </source>
</reference>
<dbReference type="Proteomes" id="UP000886885">
    <property type="component" value="Chromosome 7D"/>
</dbReference>
<evidence type="ECO:0000313" key="1">
    <source>
        <dbReference type="EMBL" id="KAG6767059.1"/>
    </source>
</evidence>
<dbReference type="OrthoDB" id="1670072at2759"/>
<protein>
    <submittedName>
        <fullName evidence="1">Uncharacterized protein</fullName>
    </submittedName>
</protein>
<dbReference type="EMBL" id="JAAWWB010000014">
    <property type="protein sequence ID" value="KAG6767059.1"/>
    <property type="molecule type" value="Genomic_DNA"/>
</dbReference>
<dbReference type="AlphaFoldDB" id="A0A8X8CVK8"/>
<keyword evidence="2" id="KW-1185">Reference proteome</keyword>
<comment type="caution">
    <text evidence="1">The sequence shown here is derived from an EMBL/GenBank/DDBJ whole genome shotgun (WGS) entry which is preliminary data.</text>
</comment>
<organism evidence="1 2">
    <name type="scientific">Populus tomentosa</name>
    <name type="common">Chinese white poplar</name>
    <dbReference type="NCBI Taxonomy" id="118781"/>
    <lineage>
        <taxon>Eukaryota</taxon>
        <taxon>Viridiplantae</taxon>
        <taxon>Streptophyta</taxon>
        <taxon>Embryophyta</taxon>
        <taxon>Tracheophyta</taxon>
        <taxon>Spermatophyta</taxon>
        <taxon>Magnoliopsida</taxon>
        <taxon>eudicotyledons</taxon>
        <taxon>Gunneridae</taxon>
        <taxon>Pentapetalae</taxon>
        <taxon>rosids</taxon>
        <taxon>fabids</taxon>
        <taxon>Malpighiales</taxon>
        <taxon>Salicaceae</taxon>
        <taxon>Saliceae</taxon>
        <taxon>Populus</taxon>
    </lineage>
</organism>
<sequence length="325" mass="36182">MILLASLPKSYDDLMTTLLVGKETANVEDITAMLLNSRIFKKLSGGNRGRACVMNFDHGDENIVRRTNCDRIKSRSRSKPRVDYSNKEYYYYHRKGHFQFYCRRLKSDLNEFKEKKKKSCEEHVDVASTAVGEVHDDDLLKDCFSSCEIYGGESIALVDNHEVEVVGIGGVTRVSPGSLAMTKGKLMCNDLYKLIGAAVQGGACNEACSEVNEMHCSVASKKRWLQSPILGSEVLWSRLCRTTSNLCVPFILCYYMVCLGFAQQRVMAKLISSSSVFMTEFWEVVEVTNSKVAACVKTSKEAYCISSGANYTVAEVSPSSDEESA</sequence>